<comment type="caution">
    <text evidence="1">The sequence shown here is derived from an EMBL/GenBank/DDBJ whole genome shotgun (WGS) entry which is preliminary data.</text>
</comment>
<dbReference type="EMBL" id="QGKY02001250">
    <property type="protein sequence ID" value="KAF2564856.1"/>
    <property type="molecule type" value="Genomic_DNA"/>
</dbReference>
<accession>A0A8S9I645</accession>
<sequence length="58" mass="6440">MSKANRRRWSYVGSESTQVELANGLEESDSRFDFTSLSEIAVSPSEIAVSPSEIEEDD</sequence>
<evidence type="ECO:0000313" key="1">
    <source>
        <dbReference type="EMBL" id="KAF2564856.1"/>
    </source>
</evidence>
<evidence type="ECO:0000313" key="2">
    <source>
        <dbReference type="EMBL" id="KAF2601003.1"/>
    </source>
</evidence>
<gene>
    <name evidence="2" type="ORF">F2Q68_00007056</name>
    <name evidence="1" type="ORF">F2Q70_00014023</name>
</gene>
<organism evidence="1">
    <name type="scientific">Brassica cretica</name>
    <name type="common">Mustard</name>
    <dbReference type="NCBI Taxonomy" id="69181"/>
    <lineage>
        <taxon>Eukaryota</taxon>
        <taxon>Viridiplantae</taxon>
        <taxon>Streptophyta</taxon>
        <taxon>Embryophyta</taxon>
        <taxon>Tracheophyta</taxon>
        <taxon>Spermatophyta</taxon>
        <taxon>Magnoliopsida</taxon>
        <taxon>eudicotyledons</taxon>
        <taxon>Gunneridae</taxon>
        <taxon>Pentapetalae</taxon>
        <taxon>rosids</taxon>
        <taxon>malvids</taxon>
        <taxon>Brassicales</taxon>
        <taxon>Brassicaceae</taxon>
        <taxon>Brassiceae</taxon>
        <taxon>Brassica</taxon>
    </lineage>
</organism>
<dbReference type="AlphaFoldDB" id="A0A8S9I645"/>
<proteinExistence type="predicted"/>
<dbReference type="EMBL" id="QGKW02000717">
    <property type="protein sequence ID" value="KAF2601003.1"/>
    <property type="molecule type" value="Genomic_DNA"/>
</dbReference>
<dbReference type="Proteomes" id="UP000712281">
    <property type="component" value="Unassembled WGS sequence"/>
</dbReference>
<protein>
    <submittedName>
        <fullName evidence="1">Uncharacterized protein</fullName>
    </submittedName>
</protein>
<reference evidence="1" key="1">
    <citation type="submission" date="2019-12" db="EMBL/GenBank/DDBJ databases">
        <title>Genome sequencing and annotation of Brassica cretica.</title>
        <authorList>
            <person name="Studholme D.J."/>
            <person name="Sarris P.F."/>
        </authorList>
    </citation>
    <scope>NUCLEOTIDE SEQUENCE</scope>
    <source>
        <strain evidence="2">PFS-001/15</strain>
        <strain evidence="1">PFS-102/07</strain>
        <tissue evidence="1">Leaf</tissue>
    </source>
</reference>
<name>A0A8S9I645_BRACR</name>